<keyword evidence="2" id="KW-1185">Reference proteome</keyword>
<dbReference type="KEGG" id="ccin:112494665"/>
<accession>A0AAJ7RM49</accession>
<reference evidence="3" key="1">
    <citation type="submission" date="2025-08" db="UniProtKB">
        <authorList>
            <consortium name="RefSeq"/>
        </authorList>
    </citation>
    <scope>IDENTIFICATION</scope>
</reference>
<name>A0AAJ7RM49_CEPCN</name>
<evidence type="ECO:0000313" key="3">
    <source>
        <dbReference type="RefSeq" id="XP_024943094.1"/>
    </source>
</evidence>
<dbReference type="AlphaFoldDB" id="A0AAJ7RM49"/>
<dbReference type="GeneID" id="112494665"/>
<organism evidence="2 3">
    <name type="scientific">Cephus cinctus</name>
    <name type="common">Wheat stem sawfly</name>
    <dbReference type="NCBI Taxonomy" id="211228"/>
    <lineage>
        <taxon>Eukaryota</taxon>
        <taxon>Metazoa</taxon>
        <taxon>Ecdysozoa</taxon>
        <taxon>Arthropoda</taxon>
        <taxon>Hexapoda</taxon>
        <taxon>Insecta</taxon>
        <taxon>Pterygota</taxon>
        <taxon>Neoptera</taxon>
        <taxon>Endopterygota</taxon>
        <taxon>Hymenoptera</taxon>
        <taxon>Cephoidea</taxon>
        <taxon>Cephidae</taxon>
        <taxon>Cephus</taxon>
    </lineage>
</organism>
<keyword evidence="1" id="KW-0732">Signal</keyword>
<dbReference type="Proteomes" id="UP000694920">
    <property type="component" value="Unplaced"/>
</dbReference>
<feature type="signal peptide" evidence="1">
    <location>
        <begin position="1"/>
        <end position="22"/>
    </location>
</feature>
<evidence type="ECO:0000313" key="2">
    <source>
        <dbReference type="Proteomes" id="UP000694920"/>
    </source>
</evidence>
<feature type="chain" id="PRO_5042467159" evidence="1">
    <location>
        <begin position="23"/>
        <end position="149"/>
    </location>
</feature>
<protein>
    <submittedName>
        <fullName evidence="3">Uncharacterized protein LOC112494665 isoform X1</fullName>
    </submittedName>
</protein>
<gene>
    <name evidence="3" type="primary">LOC112494665</name>
</gene>
<evidence type="ECO:0000256" key="1">
    <source>
        <dbReference type="SAM" id="SignalP"/>
    </source>
</evidence>
<dbReference type="RefSeq" id="XP_024943094.1">
    <property type="nucleotide sequence ID" value="XM_025087326.1"/>
</dbReference>
<sequence length="149" mass="16527">MVTGIVLAPHLLSLLRSGPGCGRNMVSPDLPTGALSSFKSNFERQLELQLSPKFYSHDTSKLPIFSQAGKSVEKFFLPPILRIIVLARLDDDAYVRLDYYRTISSKENNNAGLSVTTGLTNVGFSGRKPAGEWVKIINHQEAEVTRFYP</sequence>
<proteinExistence type="predicted"/>